<proteinExistence type="predicted"/>
<comment type="caution">
    <text evidence="1">The sequence shown here is derived from an EMBL/GenBank/DDBJ whole genome shotgun (WGS) entry which is preliminary data.</text>
</comment>
<evidence type="ECO:0000313" key="2">
    <source>
        <dbReference type="Proteomes" id="UP001177260"/>
    </source>
</evidence>
<dbReference type="EMBL" id="JAOPJF010000066">
    <property type="protein sequence ID" value="KAK1141273.1"/>
    <property type="molecule type" value="Genomic_DNA"/>
</dbReference>
<evidence type="ECO:0000313" key="1">
    <source>
        <dbReference type="EMBL" id="KAK1141273.1"/>
    </source>
</evidence>
<sequence>MPKRSKLLQALDDHRGRDYDAEKQKKQVKAANKKKAAKGEKVEAQPSKSKSKKHDAEKADPEEEKEEEEDESENEEDEVKALAEEDDKKTDDNEDDEEEEEEEEEEEDEEEDIPLSDLSDDEREDVVPHQRLTINNSAAINTSIKRISFITPQTQFSEHNSLVSQEPIEVPDPNDDLNRELAFYKVCQAAATSARGLLKKEGVPFTRPGDYFAEMIKTDEHMGKIKKKLFDEAAAKKAAADARKQRDLKKFGKQVQVAKLQQRQKEKRETLDKITALKKKRKDDTSGPTDDTNNLFDVAIDDSNQPGSRKRGRDENSGPSMKRQKKNEKFGFGGKKRFAKSGDAASSGDMRDFSVKKMKGGAKRPGKSKRAAAKGRG</sequence>
<gene>
    <name evidence="1" type="primary">ebp2</name>
    <name evidence="1" type="ORF">N8T08_009176</name>
</gene>
<dbReference type="Proteomes" id="UP001177260">
    <property type="component" value="Unassembled WGS sequence"/>
</dbReference>
<name>A0ACC3AUI9_9EURO</name>
<organism evidence="1 2">
    <name type="scientific">Aspergillus melleus</name>
    <dbReference type="NCBI Taxonomy" id="138277"/>
    <lineage>
        <taxon>Eukaryota</taxon>
        <taxon>Fungi</taxon>
        <taxon>Dikarya</taxon>
        <taxon>Ascomycota</taxon>
        <taxon>Pezizomycotina</taxon>
        <taxon>Eurotiomycetes</taxon>
        <taxon>Eurotiomycetidae</taxon>
        <taxon>Eurotiales</taxon>
        <taxon>Aspergillaceae</taxon>
        <taxon>Aspergillus</taxon>
        <taxon>Aspergillus subgen. Circumdati</taxon>
    </lineage>
</organism>
<accession>A0ACC3AUI9</accession>
<reference evidence="1 2" key="1">
    <citation type="journal article" date="2023" name="ACS Omega">
        <title>Identification of the Neoaspergillic Acid Biosynthesis Gene Cluster by Establishing an In Vitro CRISPR-Ribonucleoprotein Genetic System in Aspergillus melleus.</title>
        <authorList>
            <person name="Yuan B."/>
            <person name="Grau M.F."/>
            <person name="Murata R.M."/>
            <person name="Torok T."/>
            <person name="Venkateswaran K."/>
            <person name="Stajich J.E."/>
            <person name="Wang C.C.C."/>
        </authorList>
    </citation>
    <scope>NUCLEOTIDE SEQUENCE [LARGE SCALE GENOMIC DNA]</scope>
    <source>
        <strain evidence="1 2">IMV 1140</strain>
    </source>
</reference>
<protein>
    <submittedName>
        <fullName evidence="1">rRNA-processing protein EBP2</fullName>
    </submittedName>
</protein>
<keyword evidence="2" id="KW-1185">Reference proteome</keyword>